<evidence type="ECO:0000313" key="2">
    <source>
        <dbReference type="EMBL" id="MFC4357303.1"/>
    </source>
</evidence>
<reference evidence="2 3" key="1">
    <citation type="journal article" date="2019" name="Int. J. Syst. Evol. Microbiol.">
        <title>The Global Catalogue of Microorganisms (GCM) 10K type strain sequencing project: providing services to taxonomists for standard genome sequencing and annotation.</title>
        <authorList>
            <consortium name="The Broad Institute Genomics Platform"/>
            <consortium name="The Broad Institute Genome Sequencing Center for Infectious Disease"/>
            <person name="Wu L."/>
            <person name="Ma J."/>
        </authorList>
    </citation>
    <scope>NUCLEOTIDE SEQUENCE [LARGE SCALE GENOMIC DNA]</scope>
    <source>
        <strain evidence="2 3">CGMCC 1.12553</strain>
    </source>
</reference>
<dbReference type="Pfam" id="PF24042">
    <property type="entry name" value="DUF7351"/>
    <property type="match status" value="1"/>
</dbReference>
<feature type="domain" description="DUF7351" evidence="1">
    <location>
        <begin position="21"/>
        <end position="174"/>
    </location>
</feature>
<gene>
    <name evidence="2" type="ORF">ACFO0N_04990</name>
</gene>
<proteinExistence type="predicted"/>
<protein>
    <recommendedName>
        <fullName evidence="1">DUF7351 domain-containing protein</fullName>
    </recommendedName>
</protein>
<accession>A0ABD5P9C7</accession>
<dbReference type="InterPro" id="IPR055775">
    <property type="entry name" value="DUF7351"/>
</dbReference>
<comment type="caution">
    <text evidence="2">The sequence shown here is derived from an EMBL/GenBank/DDBJ whole genome shotgun (WGS) entry which is preliminary data.</text>
</comment>
<name>A0ABD5P9C7_9EURY</name>
<dbReference type="EMBL" id="JBHSDS010000003">
    <property type="protein sequence ID" value="MFC4357303.1"/>
    <property type="molecule type" value="Genomic_DNA"/>
</dbReference>
<organism evidence="2 3">
    <name type="scientific">Halobium salinum</name>
    <dbReference type="NCBI Taxonomy" id="1364940"/>
    <lineage>
        <taxon>Archaea</taxon>
        <taxon>Methanobacteriati</taxon>
        <taxon>Methanobacteriota</taxon>
        <taxon>Stenosarchaea group</taxon>
        <taxon>Halobacteria</taxon>
        <taxon>Halobacteriales</taxon>
        <taxon>Haloferacaceae</taxon>
        <taxon>Halobium</taxon>
    </lineage>
</organism>
<dbReference type="RefSeq" id="WP_267622396.1">
    <property type="nucleotide sequence ID" value="NZ_JAODIW010000006.1"/>
</dbReference>
<dbReference type="Proteomes" id="UP001595921">
    <property type="component" value="Unassembled WGS sequence"/>
</dbReference>
<keyword evidence="3" id="KW-1185">Reference proteome</keyword>
<dbReference type="AlphaFoldDB" id="A0ABD5P9C7"/>
<evidence type="ECO:0000313" key="3">
    <source>
        <dbReference type="Proteomes" id="UP001595921"/>
    </source>
</evidence>
<sequence length="185" mass="20233">MSASDTRWASWPRSFEATPIDDNCSLCGAPTTLTYRDGWLFLSCTACEGFFGDREDFPPGTNIATTFDPGGAAGREPLEMLRAARLRAQWAFECSLEGVCNTCSGPIEARLDCCPDHASDGVCPTCERRKRAMAQFTCPVCKQHRECSPWGACLLHPAVVAFFYDRDVLLTHSPAGVGEPTRASR</sequence>
<evidence type="ECO:0000259" key="1">
    <source>
        <dbReference type="Pfam" id="PF24042"/>
    </source>
</evidence>